<gene>
    <name evidence="2" type="ORF">EDC23_1336</name>
</gene>
<reference evidence="2 3" key="1">
    <citation type="submission" date="2019-03" db="EMBL/GenBank/DDBJ databases">
        <title>Genomic Encyclopedia of Type Strains, Phase IV (KMG-IV): sequencing the most valuable type-strain genomes for metagenomic binning, comparative biology and taxonomic classification.</title>
        <authorList>
            <person name="Goeker M."/>
        </authorList>
    </citation>
    <scope>NUCLEOTIDE SEQUENCE [LARGE SCALE GENOMIC DNA]</scope>
    <source>
        <strain evidence="2 3">DSM 16326</strain>
    </source>
</reference>
<evidence type="ECO:0000313" key="3">
    <source>
        <dbReference type="Proteomes" id="UP000294914"/>
    </source>
</evidence>
<keyword evidence="1" id="KW-0378">Hydrolase</keyword>
<accession>A0A4R8IPT2</accession>
<dbReference type="GO" id="GO:0009446">
    <property type="term" value="P:putrescine biosynthetic process"/>
    <property type="evidence" value="ECO:0007669"/>
    <property type="project" value="InterPro"/>
</dbReference>
<name>A0A4R8IPT2_9GAMM</name>
<comment type="caution">
    <text evidence="2">The sequence shown here is derived from an EMBL/GenBank/DDBJ whole genome shotgun (WGS) entry which is preliminary data.</text>
</comment>
<dbReference type="PANTHER" id="PTHR31377:SF0">
    <property type="entry name" value="AGMATINE DEIMINASE-RELATED"/>
    <property type="match status" value="1"/>
</dbReference>
<dbReference type="Pfam" id="PF04371">
    <property type="entry name" value="PAD_porph"/>
    <property type="match status" value="1"/>
</dbReference>
<dbReference type="PANTHER" id="PTHR31377">
    <property type="entry name" value="AGMATINE DEIMINASE-RELATED"/>
    <property type="match status" value="1"/>
</dbReference>
<keyword evidence="3" id="KW-1185">Reference proteome</keyword>
<evidence type="ECO:0000313" key="2">
    <source>
        <dbReference type="EMBL" id="TDY02952.1"/>
    </source>
</evidence>
<dbReference type="GO" id="GO:0047632">
    <property type="term" value="F:agmatine deiminase activity"/>
    <property type="evidence" value="ECO:0007669"/>
    <property type="project" value="TreeGrafter"/>
</dbReference>
<protein>
    <submittedName>
        <fullName evidence="2">Agmatine deiminase</fullName>
    </submittedName>
</protein>
<proteinExistence type="predicted"/>
<dbReference type="RefSeq" id="WP_134082237.1">
    <property type="nucleotide sequence ID" value="NZ_SOQX01000002.1"/>
</dbReference>
<sequence>MITRRLPAEWNSQSGVMLTWPHADSDWGSRLDEVEPVFAEIASQIAQREKVLIVVTGTSHRQHVEQQLVRHSCLLTQVRFAIAPSNDTWARDHGPITVLANDQPRLLDFTFNGWGNKHPAGLDNAINRELQRQDSFGEIPLESLEFVLEGGSIDTDGEGTLLTTRACLLNPNRNPGFEQAQIEQHLKQWLGIERIHWLSHGYLSGDDTDSHIDMLARFCPDNTIAYMQCDDPGDEHYPELQAMQGELEQLRTRDGHPYRLIPLPWPAPIFNAQGERLPASYANFLILNDALLVPQYRDEKDPQALSQLQRCFPDSEIIGIDCRPLIEQFGSLHCLTMQFPAGVL</sequence>
<dbReference type="EMBL" id="SOQX01000002">
    <property type="protein sequence ID" value="TDY02952.1"/>
    <property type="molecule type" value="Genomic_DNA"/>
</dbReference>
<dbReference type="Gene3D" id="3.75.10.10">
    <property type="entry name" value="L-arginine/glycine Amidinotransferase, Chain A"/>
    <property type="match status" value="1"/>
</dbReference>
<dbReference type="GO" id="GO:0004668">
    <property type="term" value="F:protein-arginine deiminase activity"/>
    <property type="evidence" value="ECO:0007669"/>
    <property type="project" value="InterPro"/>
</dbReference>
<dbReference type="InterPro" id="IPR007466">
    <property type="entry name" value="Peptidyl-Arg-deiminase_porph"/>
</dbReference>
<evidence type="ECO:0000256" key="1">
    <source>
        <dbReference type="ARBA" id="ARBA00022801"/>
    </source>
</evidence>
<dbReference type="OrthoDB" id="9808013at2"/>
<organism evidence="2 3">
    <name type="scientific">Thiohalophilus thiocyanatoxydans</name>
    <dbReference type="NCBI Taxonomy" id="381308"/>
    <lineage>
        <taxon>Bacteria</taxon>
        <taxon>Pseudomonadati</taxon>
        <taxon>Pseudomonadota</taxon>
        <taxon>Gammaproteobacteria</taxon>
        <taxon>Thiohalomonadales</taxon>
        <taxon>Thiohalophilaceae</taxon>
        <taxon>Thiohalophilus</taxon>
    </lineage>
</organism>
<dbReference type="SUPFAM" id="SSF55909">
    <property type="entry name" value="Pentein"/>
    <property type="match status" value="1"/>
</dbReference>
<dbReference type="AlphaFoldDB" id="A0A4R8IPT2"/>
<dbReference type="Proteomes" id="UP000294914">
    <property type="component" value="Unassembled WGS sequence"/>
</dbReference>